<feature type="compositionally biased region" description="Basic and acidic residues" evidence="1">
    <location>
        <begin position="36"/>
        <end position="47"/>
    </location>
</feature>
<organism evidence="2 3">
    <name type="scientific">Oryza sativa subsp. japonica</name>
    <name type="common">Rice</name>
    <dbReference type="NCBI Taxonomy" id="39947"/>
    <lineage>
        <taxon>Eukaryota</taxon>
        <taxon>Viridiplantae</taxon>
        <taxon>Streptophyta</taxon>
        <taxon>Embryophyta</taxon>
        <taxon>Tracheophyta</taxon>
        <taxon>Spermatophyta</taxon>
        <taxon>Magnoliopsida</taxon>
        <taxon>Liliopsida</taxon>
        <taxon>Poales</taxon>
        <taxon>Poaceae</taxon>
        <taxon>BOP clade</taxon>
        <taxon>Oryzoideae</taxon>
        <taxon>Oryzeae</taxon>
        <taxon>Oryzinae</taxon>
        <taxon>Oryza</taxon>
        <taxon>Oryza sativa</taxon>
    </lineage>
</organism>
<gene>
    <name evidence="2" type="primary">P0633D04.27</name>
</gene>
<protein>
    <submittedName>
        <fullName evidence="2">Uncharacterized protein</fullName>
    </submittedName>
</protein>
<feature type="region of interest" description="Disordered" evidence="1">
    <location>
        <begin position="19"/>
        <end position="169"/>
    </location>
</feature>
<dbReference type="EMBL" id="AP003528">
    <property type="protein sequence ID" value="BAD35347.1"/>
    <property type="molecule type" value="Genomic_DNA"/>
</dbReference>
<dbReference type="Proteomes" id="UP000000763">
    <property type="component" value="Chromosome 6"/>
</dbReference>
<evidence type="ECO:0000313" key="3">
    <source>
        <dbReference type="Proteomes" id="UP000000763"/>
    </source>
</evidence>
<feature type="compositionally biased region" description="Low complexity" evidence="1">
    <location>
        <begin position="99"/>
        <end position="122"/>
    </location>
</feature>
<accession>Q69XY0</accession>
<feature type="compositionally biased region" description="Basic and acidic residues" evidence="1">
    <location>
        <begin position="74"/>
        <end position="89"/>
    </location>
</feature>
<dbReference type="AlphaFoldDB" id="Q69XY0"/>
<proteinExistence type="predicted"/>
<name>Q69XY0_ORYSJ</name>
<reference evidence="3" key="1">
    <citation type="journal article" date="2005" name="Nature">
        <title>The map-based sequence of the rice genome.</title>
        <authorList>
            <consortium name="International rice genome sequencing project (IRGSP)"/>
            <person name="Matsumoto T."/>
            <person name="Wu J."/>
            <person name="Kanamori H."/>
            <person name="Katayose Y."/>
            <person name="Fujisawa M."/>
            <person name="Namiki N."/>
            <person name="Mizuno H."/>
            <person name="Yamamoto K."/>
            <person name="Antonio B.A."/>
            <person name="Baba T."/>
            <person name="Sakata K."/>
            <person name="Nagamura Y."/>
            <person name="Aoki H."/>
            <person name="Arikawa K."/>
            <person name="Arita K."/>
            <person name="Bito T."/>
            <person name="Chiden Y."/>
            <person name="Fujitsuka N."/>
            <person name="Fukunaka R."/>
            <person name="Hamada M."/>
            <person name="Harada C."/>
            <person name="Hayashi A."/>
            <person name="Hijishita S."/>
            <person name="Honda M."/>
            <person name="Hosokawa S."/>
            <person name="Ichikawa Y."/>
            <person name="Idonuma A."/>
            <person name="Iijima M."/>
            <person name="Ikeda M."/>
            <person name="Ikeno M."/>
            <person name="Ito K."/>
            <person name="Ito S."/>
            <person name="Ito T."/>
            <person name="Ito Y."/>
            <person name="Ito Y."/>
            <person name="Iwabuchi A."/>
            <person name="Kamiya K."/>
            <person name="Karasawa W."/>
            <person name="Kurita K."/>
            <person name="Katagiri S."/>
            <person name="Kikuta A."/>
            <person name="Kobayashi H."/>
            <person name="Kobayashi N."/>
            <person name="Machita K."/>
            <person name="Maehara T."/>
            <person name="Masukawa M."/>
            <person name="Mizubayashi T."/>
            <person name="Mukai Y."/>
            <person name="Nagasaki H."/>
            <person name="Nagata Y."/>
            <person name="Naito S."/>
            <person name="Nakashima M."/>
            <person name="Nakama Y."/>
            <person name="Nakamichi Y."/>
            <person name="Nakamura M."/>
            <person name="Meguro A."/>
            <person name="Negishi M."/>
            <person name="Ohta I."/>
            <person name="Ohta T."/>
            <person name="Okamoto M."/>
            <person name="Ono N."/>
            <person name="Saji S."/>
            <person name="Sakaguchi M."/>
            <person name="Sakai K."/>
            <person name="Shibata M."/>
            <person name="Shimokawa T."/>
            <person name="Song J."/>
            <person name="Takazaki Y."/>
            <person name="Terasawa K."/>
            <person name="Tsugane M."/>
            <person name="Tsuji K."/>
            <person name="Ueda S."/>
            <person name="Waki K."/>
            <person name="Yamagata H."/>
            <person name="Yamamoto M."/>
            <person name="Yamamoto S."/>
            <person name="Yamane H."/>
            <person name="Yoshiki S."/>
            <person name="Yoshihara R."/>
            <person name="Yukawa K."/>
            <person name="Zhong H."/>
            <person name="Yano M."/>
            <person name="Yuan Q."/>
            <person name="Ouyang S."/>
            <person name="Liu J."/>
            <person name="Jones K.M."/>
            <person name="Gansberger K."/>
            <person name="Moffat K."/>
            <person name="Hill J."/>
            <person name="Bera J."/>
            <person name="Fadrosh D."/>
            <person name="Jin S."/>
            <person name="Johri S."/>
            <person name="Kim M."/>
            <person name="Overton L."/>
            <person name="Reardon M."/>
            <person name="Tsitrin T."/>
            <person name="Vuong H."/>
            <person name="Weaver B."/>
            <person name="Ciecko A."/>
            <person name="Tallon L."/>
            <person name="Jackson J."/>
            <person name="Pai G."/>
            <person name="Aken S.V."/>
            <person name="Utterback T."/>
            <person name="Reidmuller S."/>
            <person name="Feldblyum T."/>
            <person name="Hsiao J."/>
            <person name="Zismann V."/>
            <person name="Iobst S."/>
            <person name="de Vazeille A.R."/>
            <person name="Buell C.R."/>
            <person name="Ying K."/>
            <person name="Li Y."/>
            <person name="Lu T."/>
            <person name="Huang Y."/>
            <person name="Zhao Q."/>
            <person name="Feng Q."/>
            <person name="Zhang L."/>
            <person name="Zhu J."/>
            <person name="Weng Q."/>
            <person name="Mu J."/>
            <person name="Lu Y."/>
            <person name="Fan D."/>
            <person name="Liu Y."/>
            <person name="Guan J."/>
            <person name="Zhang Y."/>
            <person name="Yu S."/>
            <person name="Liu X."/>
            <person name="Zhang Y."/>
            <person name="Hong G."/>
            <person name="Han B."/>
            <person name="Choisne N."/>
            <person name="Demange N."/>
            <person name="Orjeda G."/>
            <person name="Samain S."/>
            <person name="Cattolico L."/>
            <person name="Pelletier E."/>
            <person name="Couloux A."/>
            <person name="Segurens B."/>
            <person name="Wincker P."/>
            <person name="D'Hont A."/>
            <person name="Scarpelli C."/>
            <person name="Weissenbach J."/>
            <person name="Salanoubat M."/>
            <person name="Quetier F."/>
            <person name="Yu Y."/>
            <person name="Kim H.R."/>
            <person name="Rambo T."/>
            <person name="Currie J."/>
            <person name="Collura K."/>
            <person name="Luo M."/>
            <person name="Yang T."/>
            <person name="Ammiraju J.S.S."/>
            <person name="Engler F."/>
            <person name="Soderlund C."/>
            <person name="Wing R.A."/>
            <person name="Palmer L.E."/>
            <person name="de la Bastide M."/>
            <person name="Spiegel L."/>
            <person name="Nascimento L."/>
            <person name="Zutavern T."/>
            <person name="O'Shaughnessy A."/>
            <person name="Dike S."/>
            <person name="Dedhia N."/>
            <person name="Preston R."/>
            <person name="Balija V."/>
            <person name="McCombie W.R."/>
            <person name="Chow T."/>
            <person name="Chen H."/>
            <person name="Chung M."/>
            <person name="Chen C."/>
            <person name="Shaw J."/>
            <person name="Wu H."/>
            <person name="Hsiao K."/>
            <person name="Chao Y."/>
            <person name="Chu M."/>
            <person name="Cheng C."/>
            <person name="Hour A."/>
            <person name="Lee P."/>
            <person name="Lin S."/>
            <person name="Lin Y."/>
            <person name="Liou J."/>
            <person name="Liu S."/>
            <person name="Hsing Y."/>
            <person name="Raghuvanshi S."/>
            <person name="Mohanty A."/>
            <person name="Bharti A.K."/>
            <person name="Gaur A."/>
            <person name="Gupta V."/>
            <person name="Kumar D."/>
            <person name="Ravi V."/>
            <person name="Vij S."/>
            <person name="Kapur A."/>
            <person name="Khurana P."/>
            <person name="Khurana P."/>
            <person name="Khurana J.P."/>
            <person name="Tyagi A.K."/>
            <person name="Gaikwad K."/>
            <person name="Singh A."/>
            <person name="Dalal V."/>
            <person name="Srivastava S."/>
            <person name="Dixit A."/>
            <person name="Pal A.K."/>
            <person name="Ghazi I.A."/>
            <person name="Yadav M."/>
            <person name="Pandit A."/>
            <person name="Bhargava A."/>
            <person name="Sureshbabu K."/>
            <person name="Batra K."/>
            <person name="Sharma T.R."/>
            <person name="Mohapatra T."/>
            <person name="Singh N.K."/>
            <person name="Messing J."/>
            <person name="Nelson A.B."/>
            <person name="Fuks G."/>
            <person name="Kavchok S."/>
            <person name="Keizer G."/>
            <person name="Linton E."/>
            <person name="Llaca V."/>
            <person name="Song R."/>
            <person name="Tanyolac B."/>
            <person name="Young S."/>
            <person name="Ho-Il K."/>
            <person name="Hahn J.H."/>
            <person name="Sangsakoo G."/>
            <person name="Vanavichit A."/>
            <person name="de Mattos Luiz.A.T."/>
            <person name="Zimmer P.D."/>
            <person name="Malone G."/>
            <person name="Dellagostin O."/>
            <person name="de Oliveira A.C."/>
            <person name="Bevan M."/>
            <person name="Bancroft I."/>
            <person name="Minx P."/>
            <person name="Cordum H."/>
            <person name="Wilson R."/>
            <person name="Cheng Z."/>
            <person name="Jin W."/>
            <person name="Jiang J."/>
            <person name="Leong S.A."/>
            <person name="Iwama H."/>
            <person name="Gojobori T."/>
            <person name="Itoh T."/>
            <person name="Niimura Y."/>
            <person name="Fujii Y."/>
            <person name="Habara T."/>
            <person name="Sakai H."/>
            <person name="Sato Y."/>
            <person name="Wilson G."/>
            <person name="Kumar K."/>
            <person name="McCouch S."/>
            <person name="Juretic N."/>
            <person name="Hoen D."/>
            <person name="Wright S."/>
            <person name="Bruskiewich R."/>
            <person name="Bureau T."/>
            <person name="Miyao A."/>
            <person name="Hirochika H."/>
            <person name="Nishikawa T."/>
            <person name="Kadowaki K."/>
            <person name="Sugiura M."/>
            <person name="Burr B."/>
            <person name="Sasaki T."/>
        </authorList>
    </citation>
    <scope>NUCLEOTIDE SEQUENCE [LARGE SCALE GENOMIC DNA]</scope>
    <source>
        <strain evidence="3">cv. Nipponbare</strain>
    </source>
</reference>
<evidence type="ECO:0000256" key="1">
    <source>
        <dbReference type="SAM" id="MobiDB-lite"/>
    </source>
</evidence>
<sequence length="169" mass="18237">MARAAWVRELMAFSVRETPCAASSAQRIKERRRKKREDNIELKKEDGQGTAEPGHGGPAQVLASNGRHVMMRCVRRDGDDGLRRSEHVAAEITEEEKPSPLNALSRLRLSSSFAPPLLSSSRAGGGGGEATRPSRRRAPVDAEEEPPPPLATRHSSSFVPPITAPSLAG</sequence>
<evidence type="ECO:0000313" key="2">
    <source>
        <dbReference type="EMBL" id="BAD35347.1"/>
    </source>
</evidence>
<reference evidence="3" key="2">
    <citation type="journal article" date="2008" name="Nucleic Acids Res.">
        <title>The rice annotation project database (RAP-DB): 2008 update.</title>
        <authorList>
            <consortium name="The rice annotation project (RAP)"/>
        </authorList>
    </citation>
    <scope>GENOME REANNOTATION</scope>
    <source>
        <strain evidence="3">cv. Nipponbare</strain>
    </source>
</reference>